<evidence type="ECO:0000313" key="2">
    <source>
        <dbReference type="EMBL" id="RQO99195.1"/>
    </source>
</evidence>
<gene>
    <name evidence="2" type="ORF">POPTR_013G093450</name>
</gene>
<dbReference type="EMBL" id="CM009302">
    <property type="protein sequence ID" value="RQO99195.1"/>
    <property type="molecule type" value="Genomic_DNA"/>
</dbReference>
<dbReference type="InParanoid" id="A0A3N7FYT9"/>
<dbReference type="AlphaFoldDB" id="A0A3N7FYT9"/>
<keyword evidence="3" id="KW-1185">Reference proteome</keyword>
<proteinExistence type="predicted"/>
<evidence type="ECO:0000256" key="1">
    <source>
        <dbReference type="SAM" id="MobiDB-lite"/>
    </source>
</evidence>
<protein>
    <submittedName>
        <fullName evidence="2">Uncharacterized protein</fullName>
    </submittedName>
</protein>
<evidence type="ECO:0000313" key="3">
    <source>
        <dbReference type="Proteomes" id="UP000006729"/>
    </source>
</evidence>
<feature type="region of interest" description="Disordered" evidence="1">
    <location>
        <begin position="1"/>
        <end position="37"/>
    </location>
</feature>
<name>A0A3N7FYT9_POPTR</name>
<accession>A0A3N7FYT9</accession>
<sequence>MSHLYYMHEGGGSSSSSEKFKDLEGNQSSKAKEKRRKKQIWVLLSKSSMVNAHIVTVTTGLEARTGTEEFDLGGWFLKQGL</sequence>
<reference evidence="2 3" key="1">
    <citation type="journal article" date="2006" name="Science">
        <title>The genome of black cottonwood, Populus trichocarpa (Torr. &amp; Gray).</title>
        <authorList>
            <person name="Tuskan G.A."/>
            <person name="Difazio S."/>
            <person name="Jansson S."/>
            <person name="Bohlmann J."/>
            <person name="Grigoriev I."/>
            <person name="Hellsten U."/>
            <person name="Putnam N."/>
            <person name="Ralph S."/>
            <person name="Rombauts S."/>
            <person name="Salamov A."/>
            <person name="Schein J."/>
            <person name="Sterck L."/>
            <person name="Aerts A."/>
            <person name="Bhalerao R.R."/>
            <person name="Bhalerao R.P."/>
            <person name="Blaudez D."/>
            <person name="Boerjan W."/>
            <person name="Brun A."/>
            <person name="Brunner A."/>
            <person name="Busov V."/>
            <person name="Campbell M."/>
            <person name="Carlson J."/>
            <person name="Chalot M."/>
            <person name="Chapman J."/>
            <person name="Chen G.L."/>
            <person name="Cooper D."/>
            <person name="Coutinho P.M."/>
            <person name="Couturier J."/>
            <person name="Covert S."/>
            <person name="Cronk Q."/>
            <person name="Cunningham R."/>
            <person name="Davis J."/>
            <person name="Degroeve S."/>
            <person name="Dejardin A."/>
            <person name="Depamphilis C."/>
            <person name="Detter J."/>
            <person name="Dirks B."/>
            <person name="Dubchak I."/>
            <person name="Duplessis S."/>
            <person name="Ehlting J."/>
            <person name="Ellis B."/>
            <person name="Gendler K."/>
            <person name="Goodstein D."/>
            <person name="Gribskov M."/>
            <person name="Grimwood J."/>
            <person name="Groover A."/>
            <person name="Gunter L."/>
            <person name="Hamberger B."/>
            <person name="Heinze B."/>
            <person name="Helariutta Y."/>
            <person name="Henrissat B."/>
            <person name="Holligan D."/>
            <person name="Holt R."/>
            <person name="Huang W."/>
            <person name="Islam-Faridi N."/>
            <person name="Jones S."/>
            <person name="Jones-Rhoades M."/>
            <person name="Jorgensen R."/>
            <person name="Joshi C."/>
            <person name="Kangasjarvi J."/>
            <person name="Karlsson J."/>
            <person name="Kelleher C."/>
            <person name="Kirkpatrick R."/>
            <person name="Kirst M."/>
            <person name="Kohler A."/>
            <person name="Kalluri U."/>
            <person name="Larimer F."/>
            <person name="Leebens-Mack J."/>
            <person name="Leple J.C."/>
            <person name="Locascio P."/>
            <person name="Lou Y."/>
            <person name="Lucas S."/>
            <person name="Martin F."/>
            <person name="Montanini B."/>
            <person name="Napoli C."/>
            <person name="Nelson D.R."/>
            <person name="Nelson C."/>
            <person name="Nieminen K."/>
            <person name="Nilsson O."/>
            <person name="Pereda V."/>
            <person name="Peter G."/>
            <person name="Philippe R."/>
            <person name="Pilate G."/>
            <person name="Poliakov A."/>
            <person name="Razumovskaya J."/>
            <person name="Richardson P."/>
            <person name="Rinaldi C."/>
            <person name="Ritland K."/>
            <person name="Rouze P."/>
            <person name="Ryaboy D."/>
            <person name="Schmutz J."/>
            <person name="Schrader J."/>
            <person name="Segerman B."/>
            <person name="Shin H."/>
            <person name="Siddiqui A."/>
            <person name="Sterky F."/>
            <person name="Terry A."/>
            <person name="Tsai C.J."/>
            <person name="Uberbacher E."/>
            <person name="Unneberg P."/>
            <person name="Vahala J."/>
            <person name="Wall K."/>
            <person name="Wessler S."/>
            <person name="Yang G."/>
            <person name="Yin T."/>
            <person name="Douglas C."/>
            <person name="Marra M."/>
            <person name="Sandberg G."/>
            <person name="Van de Peer Y."/>
            <person name="Rokhsar D."/>
        </authorList>
    </citation>
    <scope>NUCLEOTIDE SEQUENCE [LARGE SCALE GENOMIC DNA]</scope>
    <source>
        <strain evidence="3">cv. Nisqually</strain>
    </source>
</reference>
<organism evidence="2 3">
    <name type="scientific">Populus trichocarpa</name>
    <name type="common">Western balsam poplar</name>
    <name type="synonym">Populus balsamifera subsp. trichocarpa</name>
    <dbReference type="NCBI Taxonomy" id="3694"/>
    <lineage>
        <taxon>Eukaryota</taxon>
        <taxon>Viridiplantae</taxon>
        <taxon>Streptophyta</taxon>
        <taxon>Embryophyta</taxon>
        <taxon>Tracheophyta</taxon>
        <taxon>Spermatophyta</taxon>
        <taxon>Magnoliopsida</taxon>
        <taxon>eudicotyledons</taxon>
        <taxon>Gunneridae</taxon>
        <taxon>Pentapetalae</taxon>
        <taxon>rosids</taxon>
        <taxon>fabids</taxon>
        <taxon>Malpighiales</taxon>
        <taxon>Salicaceae</taxon>
        <taxon>Saliceae</taxon>
        <taxon>Populus</taxon>
    </lineage>
</organism>
<dbReference type="Proteomes" id="UP000006729">
    <property type="component" value="Chromosome 13"/>
</dbReference>